<dbReference type="InterPro" id="IPR016181">
    <property type="entry name" value="Acyl_CoA_acyltransferase"/>
</dbReference>
<reference evidence="2" key="1">
    <citation type="submission" date="2015-10" db="EMBL/GenBank/DDBJ databases">
        <authorList>
            <person name="Gilbert D.G."/>
        </authorList>
    </citation>
    <scope>NUCLEOTIDE SEQUENCE</scope>
</reference>
<keyword evidence="2" id="KW-0808">Transferase</keyword>
<dbReference type="Gene3D" id="3.40.630.30">
    <property type="match status" value="1"/>
</dbReference>
<dbReference type="PANTHER" id="PTHR43792:SF1">
    <property type="entry name" value="N-ACETYLTRANSFERASE DOMAIN-CONTAINING PROTEIN"/>
    <property type="match status" value="1"/>
</dbReference>
<dbReference type="GO" id="GO:0016747">
    <property type="term" value="F:acyltransferase activity, transferring groups other than amino-acyl groups"/>
    <property type="evidence" value="ECO:0007669"/>
    <property type="project" value="InterPro"/>
</dbReference>
<dbReference type="AlphaFoldDB" id="A0A170PRE8"/>
<evidence type="ECO:0000313" key="2">
    <source>
        <dbReference type="EMBL" id="CUS52544.1"/>
    </source>
</evidence>
<dbReference type="PANTHER" id="PTHR43792">
    <property type="entry name" value="GNAT FAMILY, PUTATIVE (AFU_ORTHOLOGUE AFUA_3G00765)-RELATED-RELATED"/>
    <property type="match status" value="1"/>
</dbReference>
<dbReference type="InterPro" id="IPR000182">
    <property type="entry name" value="GNAT_dom"/>
</dbReference>
<sequence>MAKANDLRKSIPVRVGPQSTSLIEPAELESLTTTRLCLEPVTTADYPAIASLNSDPGVQRFLCLSKAPPTYKQALADLPCLLSAPAPTGGGLWCISNKSTGDFLGLTLLLYTDDRTEVEFGYRLLPRFWGRGYATEAGHAVVNHAFGDLGLTTLCAIIHPDNLPSSTVAKKLGFLRTDCITRLGFNLDHYTLRRDPLINGDRQETAATN</sequence>
<name>A0A170PRE8_9ZZZZ</name>
<dbReference type="SUPFAM" id="SSF55729">
    <property type="entry name" value="Acyl-CoA N-acyltransferases (Nat)"/>
    <property type="match status" value="1"/>
</dbReference>
<feature type="domain" description="N-acetyltransferase" evidence="1">
    <location>
        <begin position="36"/>
        <end position="197"/>
    </location>
</feature>
<dbReference type="PROSITE" id="PS51186">
    <property type="entry name" value="GNAT"/>
    <property type="match status" value="1"/>
</dbReference>
<evidence type="ECO:0000259" key="1">
    <source>
        <dbReference type="PROSITE" id="PS51186"/>
    </source>
</evidence>
<gene>
    <name evidence="2" type="ORF">MGWOODY_XGa2631</name>
</gene>
<dbReference type="Pfam" id="PF13302">
    <property type="entry name" value="Acetyltransf_3"/>
    <property type="match status" value="1"/>
</dbReference>
<dbReference type="InterPro" id="IPR051531">
    <property type="entry name" value="N-acetyltransferase"/>
</dbReference>
<proteinExistence type="predicted"/>
<dbReference type="EMBL" id="CZRL01000082">
    <property type="protein sequence ID" value="CUS52544.1"/>
    <property type="molecule type" value="Genomic_DNA"/>
</dbReference>
<accession>A0A170PRE8</accession>
<protein>
    <submittedName>
        <fullName evidence="2">GCN5-related N-acetyltransferase</fullName>
    </submittedName>
</protein>
<organism evidence="2">
    <name type="scientific">hydrothermal vent metagenome</name>
    <dbReference type="NCBI Taxonomy" id="652676"/>
    <lineage>
        <taxon>unclassified sequences</taxon>
        <taxon>metagenomes</taxon>
        <taxon>ecological metagenomes</taxon>
    </lineage>
</organism>